<feature type="region of interest" description="Disordered" evidence="2">
    <location>
        <begin position="175"/>
        <end position="199"/>
    </location>
</feature>
<feature type="region of interest" description="Disordered" evidence="2">
    <location>
        <begin position="356"/>
        <end position="407"/>
    </location>
</feature>
<evidence type="ECO:0000259" key="3">
    <source>
        <dbReference type="PROSITE" id="PS50103"/>
    </source>
</evidence>
<dbReference type="GO" id="GO:0008270">
    <property type="term" value="F:zinc ion binding"/>
    <property type="evidence" value="ECO:0007669"/>
    <property type="project" value="UniProtKB-KW"/>
</dbReference>
<protein>
    <recommendedName>
        <fullName evidence="3">C3H1-type domain-containing protein</fullName>
    </recommendedName>
</protein>
<dbReference type="AlphaFoldDB" id="A0A6V0FHP7"/>
<organism evidence="4">
    <name type="scientific">Zooxanthella nutricula</name>
    <dbReference type="NCBI Taxonomy" id="1333877"/>
    <lineage>
        <taxon>Eukaryota</taxon>
        <taxon>Sar</taxon>
        <taxon>Alveolata</taxon>
        <taxon>Dinophyceae</taxon>
        <taxon>Peridiniales</taxon>
        <taxon>Peridiniales incertae sedis</taxon>
        <taxon>Zooxanthella</taxon>
    </lineage>
</organism>
<dbReference type="EMBL" id="HBGW01070719">
    <property type="protein sequence ID" value="CAD9620694.1"/>
    <property type="molecule type" value="Transcribed_RNA"/>
</dbReference>
<evidence type="ECO:0000256" key="2">
    <source>
        <dbReference type="SAM" id="MobiDB-lite"/>
    </source>
</evidence>
<keyword evidence="1" id="KW-0863">Zinc-finger</keyword>
<feature type="zinc finger region" description="C3H1-type" evidence="1">
    <location>
        <begin position="231"/>
        <end position="253"/>
    </location>
</feature>
<feature type="compositionally biased region" description="Polar residues" evidence="2">
    <location>
        <begin position="396"/>
        <end position="406"/>
    </location>
</feature>
<gene>
    <name evidence="4" type="ORF">BRAN1462_LOCUS45112</name>
</gene>
<keyword evidence="1" id="KW-0862">Zinc</keyword>
<proteinExistence type="predicted"/>
<evidence type="ECO:0000256" key="1">
    <source>
        <dbReference type="PROSITE-ProRule" id="PRU00723"/>
    </source>
</evidence>
<dbReference type="PROSITE" id="PS50103">
    <property type="entry name" value="ZF_C3H1"/>
    <property type="match status" value="1"/>
</dbReference>
<evidence type="ECO:0000313" key="4">
    <source>
        <dbReference type="EMBL" id="CAD9620694.1"/>
    </source>
</evidence>
<feature type="domain" description="C3H1-type" evidence="3">
    <location>
        <begin position="231"/>
        <end position="253"/>
    </location>
</feature>
<feature type="compositionally biased region" description="Acidic residues" evidence="2">
    <location>
        <begin position="187"/>
        <end position="199"/>
    </location>
</feature>
<sequence>MPSKGRPAPLSDVIFRAKLEKSPPSPIAAPPGVPEEIPVHNTFIQFGTKEGLGTEKQQQLSTAPAWIGPSVQSMIQSIAEPMSQAPMEGNMPLLANGGTPADGKEFSDFDPNKRLASPKKVPVMRYSLSASSARAAGVPTSNAVVASYEPCGGWLPEDGKALGEALPPWGPAAAVGLHQDPSTTQAGDDDVANDECDDSDDSLAAEAARLVQLGEIPSLGSIKHEEGMCKRCCFFPKGRCQNGTNCEFCHFDHDKRKRKKKKKKKSAPNQEGGGSDSDSDDGDGVEKADKDENFNVAYAAAAVALEEPLLEQIKCDPSVWCATPPSRGGISCGQPAPSLAPLLPDAPDVGRATPVALPLVDPPPRPPSRGLPTLGEQPSPLHTLGITHLDSGAGGSSQVASPTQASWEHERAEADLYYAYGRPPPTALPYDRYGYLGAMPPGVPPGVNDRMSSYSPYAGAAGYHQAGLPHQHAGVPQHHQQVQAPNMAGPFATTPVQARPAPR</sequence>
<dbReference type="InterPro" id="IPR000571">
    <property type="entry name" value="Znf_CCCH"/>
</dbReference>
<feature type="compositionally biased region" description="Pro residues" evidence="2">
    <location>
        <begin position="360"/>
        <end position="369"/>
    </location>
</feature>
<accession>A0A6V0FHP7</accession>
<feature type="region of interest" description="Disordered" evidence="2">
    <location>
        <begin position="259"/>
        <end position="288"/>
    </location>
</feature>
<name>A0A6V0FHP7_9DINO</name>
<keyword evidence="1" id="KW-0479">Metal-binding</keyword>
<reference evidence="4" key="1">
    <citation type="submission" date="2021-01" db="EMBL/GenBank/DDBJ databases">
        <authorList>
            <person name="Corre E."/>
            <person name="Pelletier E."/>
            <person name="Niang G."/>
            <person name="Scheremetjew M."/>
            <person name="Finn R."/>
            <person name="Kale V."/>
            <person name="Holt S."/>
            <person name="Cochrane G."/>
            <person name="Meng A."/>
            <person name="Brown T."/>
            <person name="Cohen L."/>
        </authorList>
    </citation>
    <scope>NUCLEOTIDE SEQUENCE</scope>
    <source>
        <strain evidence="4">RCC3387</strain>
    </source>
</reference>